<protein>
    <submittedName>
        <fullName evidence="2">Uncharacterized protein</fullName>
    </submittedName>
</protein>
<dbReference type="InterPro" id="IPR040283">
    <property type="entry name" value="DDB_G0292058-like"/>
</dbReference>
<keyword evidence="3" id="KW-1185">Reference proteome</keyword>
<keyword evidence="1" id="KW-0812">Transmembrane</keyword>
<evidence type="ECO:0000313" key="2">
    <source>
        <dbReference type="EMBL" id="KAK7357683.1"/>
    </source>
</evidence>
<organism evidence="2 3">
    <name type="scientific">Phaseolus coccineus</name>
    <name type="common">Scarlet runner bean</name>
    <name type="synonym">Phaseolus multiflorus</name>
    <dbReference type="NCBI Taxonomy" id="3886"/>
    <lineage>
        <taxon>Eukaryota</taxon>
        <taxon>Viridiplantae</taxon>
        <taxon>Streptophyta</taxon>
        <taxon>Embryophyta</taxon>
        <taxon>Tracheophyta</taxon>
        <taxon>Spermatophyta</taxon>
        <taxon>Magnoliopsida</taxon>
        <taxon>eudicotyledons</taxon>
        <taxon>Gunneridae</taxon>
        <taxon>Pentapetalae</taxon>
        <taxon>rosids</taxon>
        <taxon>fabids</taxon>
        <taxon>Fabales</taxon>
        <taxon>Fabaceae</taxon>
        <taxon>Papilionoideae</taxon>
        <taxon>50 kb inversion clade</taxon>
        <taxon>NPAAA clade</taxon>
        <taxon>indigoferoid/millettioid clade</taxon>
        <taxon>Phaseoleae</taxon>
        <taxon>Phaseolus</taxon>
    </lineage>
</organism>
<dbReference type="GO" id="GO:0016020">
    <property type="term" value="C:membrane"/>
    <property type="evidence" value="ECO:0007669"/>
    <property type="project" value="TreeGrafter"/>
</dbReference>
<reference evidence="2 3" key="1">
    <citation type="submission" date="2024-01" db="EMBL/GenBank/DDBJ databases">
        <title>The genomes of 5 underutilized Papilionoideae crops provide insights into root nodulation and disease resistanc.</title>
        <authorList>
            <person name="Jiang F."/>
        </authorList>
    </citation>
    <scope>NUCLEOTIDE SEQUENCE [LARGE SCALE GENOMIC DNA]</scope>
    <source>
        <strain evidence="2">JINMINGXINNONG_FW02</strain>
        <tissue evidence="2">Leaves</tissue>
    </source>
</reference>
<feature type="transmembrane region" description="Helical" evidence="1">
    <location>
        <begin position="87"/>
        <end position="111"/>
    </location>
</feature>
<evidence type="ECO:0000313" key="3">
    <source>
        <dbReference type="Proteomes" id="UP001374584"/>
    </source>
</evidence>
<name>A0AAN9MUA9_PHACN</name>
<evidence type="ECO:0000256" key="1">
    <source>
        <dbReference type="SAM" id="Phobius"/>
    </source>
</evidence>
<dbReference type="PANTHER" id="PTHR31414:SF16">
    <property type="entry name" value="TRANSMEMBRANE PROTEIN"/>
    <property type="match status" value="1"/>
</dbReference>
<keyword evidence="1" id="KW-1133">Transmembrane helix</keyword>
<gene>
    <name evidence="2" type="ORF">VNO80_16978</name>
</gene>
<proteinExistence type="predicted"/>
<keyword evidence="1" id="KW-0472">Membrane</keyword>
<comment type="caution">
    <text evidence="2">The sequence shown here is derived from an EMBL/GenBank/DDBJ whole genome shotgun (WGS) entry which is preliminary data.</text>
</comment>
<dbReference type="PANTHER" id="PTHR31414">
    <property type="entry name" value="TRANSMEMBRANE PROTEIN DDB_G0292058"/>
    <property type="match status" value="1"/>
</dbReference>
<sequence>MDDNIHGLFNLSLTVQTLRNVTEYLSLAKTINVTRIVLPSDVMDGIDKLNVDLNNAANTLSEKTNENSVKIRRVFNDVCDASVGSCWVRYVITGWLLVAATFILCGVFMILNNAISDTCMAMGEWVANPHTESALSNVLPCVDLSTTNKTLFQSKQVVTNIANVVNQFIYNAANLNITQGSPGYYYQSGPTIPSLCYPFDSQFLQRQCTDQEVSSANASTVIFFITWVNLSQLIKFLQVSNFECEVSESGFCTIVGRVTPEIYLQIVAALNESYALL</sequence>
<dbReference type="Proteomes" id="UP001374584">
    <property type="component" value="Unassembled WGS sequence"/>
</dbReference>
<accession>A0AAN9MUA9</accession>
<dbReference type="AlphaFoldDB" id="A0AAN9MUA9"/>
<dbReference type="EMBL" id="JAYMYR010000006">
    <property type="protein sequence ID" value="KAK7357683.1"/>
    <property type="molecule type" value="Genomic_DNA"/>
</dbReference>